<dbReference type="EMBL" id="CP002198">
    <property type="protein sequence ID" value="ADN16120.1"/>
    <property type="molecule type" value="Genomic_DNA"/>
</dbReference>
<dbReference type="PANTHER" id="PTHR34385">
    <property type="entry name" value="D-ALANYL-D-ALANINE CARBOXYPEPTIDASE"/>
    <property type="match status" value="1"/>
</dbReference>
<dbReference type="PANTHER" id="PTHR34385:SF1">
    <property type="entry name" value="PEPTIDOGLYCAN L-ALANYL-D-GLUTAMATE ENDOPEPTIDASE CWLK"/>
    <property type="match status" value="1"/>
</dbReference>
<keyword evidence="4" id="KW-0378">Hydrolase</keyword>
<dbReference type="HOGENOM" id="CLU_054193_6_1_3"/>
<keyword evidence="4" id="KW-0645">Protease</keyword>
<dbReference type="GO" id="GO:0006508">
    <property type="term" value="P:proteolysis"/>
    <property type="evidence" value="ECO:0007669"/>
    <property type="project" value="InterPro"/>
</dbReference>
<dbReference type="OrthoDB" id="9792074at2"/>
<dbReference type="SUPFAM" id="SSF55166">
    <property type="entry name" value="Hedgehog/DD-peptidase"/>
    <property type="match status" value="1"/>
</dbReference>
<protein>
    <submittedName>
        <fullName evidence="4">Peptidase M15B and M15C DD-carboxypeptidase VanY/endolysin</fullName>
    </submittedName>
</protein>
<keyword evidence="4" id="KW-0121">Carboxypeptidase</keyword>
<dbReference type="eggNOG" id="COG1876">
    <property type="taxonomic scope" value="Bacteria"/>
</dbReference>
<dbReference type="InterPro" id="IPR009045">
    <property type="entry name" value="Zn_M74/Hedgehog-like"/>
</dbReference>
<sequence length="255" mass="28388">MDDIPEAVRNTPRLKPTSPTRSPLLLGGGVLLLGVVGLLSILLLFRSTPKAQVESSASPVSPEVPSTSTPNSSPKLENVLGHLPYQEAPASELKPVTPDGRIRLRVGAAEKFKQMQTAARADGIILNLISGFRSVKEQEYLFFGVKEQRNQETKKRAEVSAPPGYSEHHTGYAFDVGDGKVPSANLNTHFENTPAFRWLKNNAAKYSFELSFPRNNPQGVSYEPWHWRFVGDRKSLETFYKAEQLKTRQQEKTNN</sequence>
<dbReference type="KEGG" id="cyj:Cyan7822_4202"/>
<dbReference type="Gene3D" id="3.30.1380.10">
    <property type="match status" value="1"/>
</dbReference>
<organism evidence="4 5">
    <name type="scientific">Gloeothece verrucosa (strain PCC 7822)</name>
    <name type="common">Cyanothece sp. (strain PCC 7822)</name>
    <dbReference type="NCBI Taxonomy" id="497965"/>
    <lineage>
        <taxon>Bacteria</taxon>
        <taxon>Bacillati</taxon>
        <taxon>Cyanobacteriota</taxon>
        <taxon>Cyanophyceae</taxon>
        <taxon>Oscillatoriophycideae</taxon>
        <taxon>Chroococcales</taxon>
        <taxon>Aphanothecaceae</taxon>
        <taxon>Gloeothece</taxon>
        <taxon>Gloeothece verrucosa</taxon>
    </lineage>
</organism>
<dbReference type="CDD" id="cd14852">
    <property type="entry name" value="LD-carboxypeptidase"/>
    <property type="match status" value="1"/>
</dbReference>
<dbReference type="InterPro" id="IPR003709">
    <property type="entry name" value="VanY-like_core_dom"/>
</dbReference>
<dbReference type="InterPro" id="IPR052179">
    <property type="entry name" value="DD-CPase-like"/>
</dbReference>
<keyword evidence="2" id="KW-0812">Transmembrane</keyword>
<evidence type="ECO:0000313" key="5">
    <source>
        <dbReference type="Proteomes" id="UP000008206"/>
    </source>
</evidence>
<dbReference type="RefSeq" id="WP_013324183.1">
    <property type="nucleotide sequence ID" value="NC_014501.1"/>
</dbReference>
<evidence type="ECO:0000259" key="3">
    <source>
        <dbReference type="Pfam" id="PF02557"/>
    </source>
</evidence>
<gene>
    <name evidence="4" type="ordered locus">Cyan7822_4202</name>
</gene>
<dbReference type="AlphaFoldDB" id="E0U8Y1"/>
<name>E0U8Y1_GLOV7</name>
<evidence type="ECO:0000256" key="1">
    <source>
        <dbReference type="SAM" id="MobiDB-lite"/>
    </source>
</evidence>
<accession>E0U8Y1</accession>
<evidence type="ECO:0000256" key="2">
    <source>
        <dbReference type="SAM" id="Phobius"/>
    </source>
</evidence>
<dbReference type="Proteomes" id="UP000008206">
    <property type="component" value="Chromosome"/>
</dbReference>
<dbReference type="GO" id="GO:0004180">
    <property type="term" value="F:carboxypeptidase activity"/>
    <property type="evidence" value="ECO:0007669"/>
    <property type="project" value="UniProtKB-KW"/>
</dbReference>
<dbReference type="Pfam" id="PF02557">
    <property type="entry name" value="VanY"/>
    <property type="match status" value="1"/>
</dbReference>
<proteinExistence type="predicted"/>
<feature type="region of interest" description="Disordered" evidence="1">
    <location>
        <begin position="54"/>
        <end position="74"/>
    </location>
</feature>
<feature type="transmembrane region" description="Helical" evidence="2">
    <location>
        <begin position="24"/>
        <end position="45"/>
    </location>
</feature>
<reference evidence="5" key="1">
    <citation type="journal article" date="2011" name="MBio">
        <title>Novel metabolic attributes of the genus Cyanothece, comprising a group of unicellular nitrogen-fixing Cyanobacteria.</title>
        <authorList>
            <person name="Bandyopadhyay A."/>
            <person name="Elvitigala T."/>
            <person name="Welsh E."/>
            <person name="Stockel J."/>
            <person name="Liberton M."/>
            <person name="Min H."/>
            <person name="Sherman L.A."/>
            <person name="Pakrasi H.B."/>
        </authorList>
    </citation>
    <scope>NUCLEOTIDE SEQUENCE [LARGE SCALE GENOMIC DNA]</scope>
    <source>
        <strain evidence="5">PCC 7822</strain>
    </source>
</reference>
<keyword evidence="5" id="KW-1185">Reference proteome</keyword>
<feature type="region of interest" description="Disordered" evidence="1">
    <location>
        <begin position="1"/>
        <end position="21"/>
    </location>
</feature>
<keyword evidence="2" id="KW-1133">Transmembrane helix</keyword>
<dbReference type="InterPro" id="IPR058193">
    <property type="entry name" value="VanY/YodJ_core_dom"/>
</dbReference>
<feature type="domain" description="D-alanyl-D-alanine carboxypeptidase-like core" evidence="3">
    <location>
        <begin position="102"/>
        <end position="232"/>
    </location>
</feature>
<dbReference type="STRING" id="497965.Cyan7822_4202"/>
<evidence type="ECO:0000313" key="4">
    <source>
        <dbReference type="EMBL" id="ADN16120.1"/>
    </source>
</evidence>
<keyword evidence="2" id="KW-0472">Membrane</keyword>